<feature type="binding site" evidence="13">
    <location>
        <position position="127"/>
    </location>
    <ligand>
        <name>FAD</name>
        <dbReference type="ChEBI" id="CHEBI:57692"/>
    </ligand>
</feature>
<dbReference type="PANTHER" id="PTHR19370">
    <property type="entry name" value="NADH-CYTOCHROME B5 REDUCTASE"/>
    <property type="match status" value="1"/>
</dbReference>
<dbReference type="InterPro" id="IPR017927">
    <property type="entry name" value="FAD-bd_FR_type"/>
</dbReference>
<dbReference type="Gene3D" id="2.40.30.10">
    <property type="entry name" value="Translation factors"/>
    <property type="match status" value="1"/>
</dbReference>
<dbReference type="FunFam" id="2.40.30.10:FF:000032">
    <property type="entry name" value="NADH-cytochrome b5 reductase"/>
    <property type="match status" value="1"/>
</dbReference>
<feature type="binding site" evidence="13">
    <location>
        <position position="169"/>
    </location>
    <ligand>
        <name>FAD</name>
        <dbReference type="ChEBI" id="CHEBI:57692"/>
    </ligand>
</feature>
<evidence type="ECO:0000256" key="8">
    <source>
        <dbReference type="ARBA" id="ARBA00022989"/>
    </source>
</evidence>
<proteinExistence type="inferred from homology"/>
<keyword evidence="7 13" id="KW-0274">FAD</keyword>
<feature type="binding site" evidence="13">
    <location>
        <position position="126"/>
    </location>
    <ligand>
        <name>FAD</name>
        <dbReference type="ChEBI" id="CHEBI:57692"/>
    </ligand>
</feature>
<comment type="catalytic activity">
    <reaction evidence="14">
        <text>2 Fe(III)-[cytochrome b5] + NADH = 2 Fe(II)-[cytochrome b5] + NAD(+) + H(+)</text>
        <dbReference type="Rhea" id="RHEA:46680"/>
        <dbReference type="Rhea" id="RHEA-COMP:10438"/>
        <dbReference type="Rhea" id="RHEA-COMP:10439"/>
        <dbReference type="ChEBI" id="CHEBI:15378"/>
        <dbReference type="ChEBI" id="CHEBI:29033"/>
        <dbReference type="ChEBI" id="CHEBI:29034"/>
        <dbReference type="ChEBI" id="CHEBI:57540"/>
        <dbReference type="ChEBI" id="CHEBI:57945"/>
        <dbReference type="EC" id="1.6.2.2"/>
    </reaction>
</comment>
<dbReference type="PRINTS" id="PR00371">
    <property type="entry name" value="FPNCR"/>
</dbReference>
<keyword evidence="8 15" id="KW-1133">Transmembrane helix</keyword>
<dbReference type="PANTHER" id="PTHR19370:SF184">
    <property type="entry name" value="NADH-CYTOCHROME B5 REDUCTASE-LIKE"/>
    <property type="match status" value="1"/>
</dbReference>
<evidence type="ECO:0000256" key="6">
    <source>
        <dbReference type="ARBA" id="ARBA00022787"/>
    </source>
</evidence>
<evidence type="ECO:0000256" key="7">
    <source>
        <dbReference type="ARBA" id="ARBA00022827"/>
    </source>
</evidence>
<dbReference type="InterPro" id="IPR001834">
    <property type="entry name" value="CBR-like"/>
</dbReference>
<name>A0AAX4P9B7_9CHLO</name>
<dbReference type="InterPro" id="IPR001433">
    <property type="entry name" value="OxRdtase_FAD/NAD-bd"/>
</dbReference>
<dbReference type="InterPro" id="IPR017938">
    <property type="entry name" value="Riboflavin_synthase-like_b-brl"/>
</dbReference>
<comment type="subcellular location">
    <subcellularLocation>
        <location evidence="2">Mitochondrion outer membrane</location>
    </subcellularLocation>
</comment>
<evidence type="ECO:0000256" key="14">
    <source>
        <dbReference type="RuleBase" id="RU361226"/>
    </source>
</evidence>
<evidence type="ECO:0000256" key="15">
    <source>
        <dbReference type="SAM" id="Phobius"/>
    </source>
</evidence>
<keyword evidence="6" id="KW-1000">Mitochondrion outer membrane</keyword>
<evidence type="ECO:0000256" key="12">
    <source>
        <dbReference type="ARBA" id="ARBA00023136"/>
    </source>
</evidence>
<dbReference type="AlphaFoldDB" id="A0AAX4P9B7"/>
<dbReference type="Gene3D" id="3.40.50.80">
    <property type="entry name" value="Nucleotide-binding domain of ferredoxin-NADP reductase (FNR) module"/>
    <property type="match status" value="1"/>
</dbReference>
<organism evidence="17 18">
    <name type="scientific">Chloropicon roscoffensis</name>
    <dbReference type="NCBI Taxonomy" id="1461544"/>
    <lineage>
        <taxon>Eukaryota</taxon>
        <taxon>Viridiplantae</taxon>
        <taxon>Chlorophyta</taxon>
        <taxon>Chloropicophyceae</taxon>
        <taxon>Chloropicales</taxon>
        <taxon>Chloropicaceae</taxon>
        <taxon>Chloropicon</taxon>
    </lineage>
</organism>
<dbReference type="CDD" id="cd06183">
    <property type="entry name" value="cyt_b5_reduct_like"/>
    <property type="match status" value="1"/>
</dbReference>
<dbReference type="Proteomes" id="UP001472866">
    <property type="component" value="Chromosome 05"/>
</dbReference>
<feature type="binding site" evidence="13">
    <location>
        <position position="120"/>
    </location>
    <ligand>
        <name>FAD</name>
        <dbReference type="ChEBI" id="CHEBI:57692"/>
    </ligand>
</feature>
<dbReference type="EC" id="1.6.2.2" evidence="14"/>
<evidence type="ECO:0000256" key="5">
    <source>
        <dbReference type="ARBA" id="ARBA00022692"/>
    </source>
</evidence>
<comment type="cofactor">
    <cofactor evidence="1 13 14">
        <name>FAD</name>
        <dbReference type="ChEBI" id="CHEBI:57692"/>
    </cofactor>
</comment>
<dbReference type="SUPFAM" id="SSF63380">
    <property type="entry name" value="Riboflavin synthase domain-like"/>
    <property type="match status" value="1"/>
</dbReference>
<dbReference type="EMBL" id="CP151505">
    <property type="protein sequence ID" value="WZN62359.1"/>
    <property type="molecule type" value="Genomic_DNA"/>
</dbReference>
<feature type="binding site" evidence="13">
    <location>
        <position position="118"/>
    </location>
    <ligand>
        <name>FAD</name>
        <dbReference type="ChEBI" id="CHEBI:57692"/>
    </ligand>
</feature>
<dbReference type="GO" id="GO:0022900">
    <property type="term" value="P:electron transport chain"/>
    <property type="evidence" value="ECO:0007669"/>
    <property type="project" value="TreeGrafter"/>
</dbReference>
<evidence type="ECO:0000259" key="16">
    <source>
        <dbReference type="PROSITE" id="PS51384"/>
    </source>
</evidence>
<feature type="binding site" evidence="13">
    <location>
        <position position="103"/>
    </location>
    <ligand>
        <name>FAD</name>
        <dbReference type="ChEBI" id="CHEBI:57692"/>
    </ligand>
</feature>
<evidence type="ECO:0000256" key="9">
    <source>
        <dbReference type="ARBA" id="ARBA00023002"/>
    </source>
</evidence>
<dbReference type="InterPro" id="IPR039261">
    <property type="entry name" value="FNR_nucleotide-bd"/>
</dbReference>
<dbReference type="PROSITE" id="PS51384">
    <property type="entry name" value="FAD_FR"/>
    <property type="match status" value="1"/>
</dbReference>
<dbReference type="Pfam" id="PF00970">
    <property type="entry name" value="FAD_binding_6"/>
    <property type="match status" value="1"/>
</dbReference>
<dbReference type="PRINTS" id="PR00406">
    <property type="entry name" value="CYTB5RDTASE"/>
</dbReference>
<keyword evidence="11" id="KW-0496">Mitochondrion</keyword>
<sequence>MEGLENVLDVAAENWMVIGITLGAMALVSYLLQMFSLARNVPPALTKAEFTAFPLIHVQDVSHNTKLFRFGLKHPQQSLELPIGKHISVLGYDEDGEEVRRPYTPTTLADTRGHFDLVVKIYPQGKMSQVFARLALGQTLQFRGPMGRFKYVPNMKSFFGMVAGGTGITPMYQVMKAILENPEDKTKVSLIFGNITEDDILLKEDLDAMQRTHPDRVEIFYILDKPPQGWTGGKGYVTPEMITERFGSPSADRMVLSCGPPPMKKALKGHLENLGFGDDSLFEF</sequence>
<dbReference type="SUPFAM" id="SSF52343">
    <property type="entry name" value="Ferredoxin reductase-like, C-terminal NADP-linked domain"/>
    <property type="match status" value="1"/>
</dbReference>
<comment type="similarity">
    <text evidence="3 14">Belongs to the flavoprotein pyridine nucleotide cytochrome reductase family.</text>
</comment>
<feature type="domain" description="FAD-binding FR-type" evidence="16">
    <location>
        <begin position="48"/>
        <end position="152"/>
    </location>
</feature>
<feature type="binding site" evidence="13">
    <location>
        <position position="101"/>
    </location>
    <ligand>
        <name>FAD</name>
        <dbReference type="ChEBI" id="CHEBI:57692"/>
    </ligand>
</feature>
<dbReference type="InterPro" id="IPR008333">
    <property type="entry name" value="Cbr1-like_FAD-bd_dom"/>
</dbReference>
<keyword evidence="12 15" id="KW-0472">Membrane</keyword>
<dbReference type="FunFam" id="3.40.50.80:FF:000019">
    <property type="entry name" value="NADH-cytochrome b5 reductase"/>
    <property type="match status" value="1"/>
</dbReference>
<keyword evidence="10 14" id="KW-0520">NAD</keyword>
<feature type="binding site" evidence="13">
    <location>
        <position position="128"/>
    </location>
    <ligand>
        <name>FAD</name>
        <dbReference type="ChEBI" id="CHEBI:57692"/>
    </ligand>
</feature>
<evidence type="ECO:0000256" key="2">
    <source>
        <dbReference type="ARBA" id="ARBA00004294"/>
    </source>
</evidence>
<evidence type="ECO:0000256" key="10">
    <source>
        <dbReference type="ARBA" id="ARBA00023027"/>
    </source>
</evidence>
<dbReference type="GO" id="GO:0090524">
    <property type="term" value="F:cytochrome-b5 reductase activity, acting on NADH"/>
    <property type="evidence" value="ECO:0007669"/>
    <property type="project" value="UniProtKB-EC"/>
</dbReference>
<feature type="binding site" evidence="13">
    <location>
        <position position="102"/>
    </location>
    <ligand>
        <name>FAD</name>
        <dbReference type="ChEBI" id="CHEBI:57692"/>
    </ligand>
</feature>
<keyword evidence="5 15" id="KW-0812">Transmembrane</keyword>
<evidence type="ECO:0000313" key="17">
    <source>
        <dbReference type="EMBL" id="WZN62359.1"/>
    </source>
</evidence>
<dbReference type="Pfam" id="PF00175">
    <property type="entry name" value="NAD_binding_1"/>
    <property type="match status" value="1"/>
</dbReference>
<dbReference type="GO" id="GO:0005741">
    <property type="term" value="C:mitochondrial outer membrane"/>
    <property type="evidence" value="ECO:0007669"/>
    <property type="project" value="UniProtKB-SubCell"/>
</dbReference>
<gene>
    <name evidence="17" type="ORF">HKI87_05g38950</name>
</gene>
<dbReference type="InterPro" id="IPR001709">
    <property type="entry name" value="Flavoprot_Pyr_Nucl_cyt_Rdtase"/>
</dbReference>
<reference evidence="17 18" key="1">
    <citation type="submission" date="2024-03" db="EMBL/GenBank/DDBJ databases">
        <title>Complete genome sequence of the green alga Chloropicon roscoffensis RCC1871.</title>
        <authorList>
            <person name="Lemieux C."/>
            <person name="Pombert J.-F."/>
            <person name="Otis C."/>
            <person name="Turmel M."/>
        </authorList>
    </citation>
    <scope>NUCLEOTIDE SEQUENCE [LARGE SCALE GENOMIC DNA]</scope>
    <source>
        <strain evidence="17 18">RCC1871</strain>
    </source>
</reference>
<evidence type="ECO:0000256" key="1">
    <source>
        <dbReference type="ARBA" id="ARBA00001974"/>
    </source>
</evidence>
<protein>
    <recommendedName>
        <fullName evidence="14">NADH-cytochrome b5 reductase</fullName>
        <ecNumber evidence="14">1.6.2.2</ecNumber>
    </recommendedName>
</protein>
<keyword evidence="4 13" id="KW-0285">Flavoprotein</keyword>
<evidence type="ECO:0000256" key="4">
    <source>
        <dbReference type="ARBA" id="ARBA00022630"/>
    </source>
</evidence>
<keyword evidence="9 14" id="KW-0560">Oxidoreductase</keyword>
<evidence type="ECO:0000256" key="11">
    <source>
        <dbReference type="ARBA" id="ARBA00023128"/>
    </source>
</evidence>
<feature type="transmembrane region" description="Helical" evidence="15">
    <location>
        <begin position="15"/>
        <end position="32"/>
    </location>
</feature>
<evidence type="ECO:0000313" key="18">
    <source>
        <dbReference type="Proteomes" id="UP001472866"/>
    </source>
</evidence>
<keyword evidence="18" id="KW-1185">Reference proteome</keyword>
<accession>A0AAX4P9B7</accession>
<evidence type="ECO:0000256" key="3">
    <source>
        <dbReference type="ARBA" id="ARBA00006105"/>
    </source>
</evidence>
<evidence type="ECO:0000256" key="13">
    <source>
        <dbReference type="PIRSR" id="PIRSR601834-1"/>
    </source>
</evidence>